<dbReference type="Pfam" id="PF14747">
    <property type="entry name" value="DUF4473"/>
    <property type="match status" value="1"/>
</dbReference>
<keyword evidence="5 6" id="KW-0472">Membrane</keyword>
<proteinExistence type="inferred from homology"/>
<evidence type="ECO:0000256" key="2">
    <source>
        <dbReference type="ARBA" id="ARBA00009166"/>
    </source>
</evidence>
<comment type="similarity">
    <text evidence="2">Belongs to the nematode receptor-like protein srd family.</text>
</comment>
<evidence type="ECO:0000256" key="1">
    <source>
        <dbReference type="ARBA" id="ARBA00004141"/>
    </source>
</evidence>
<keyword evidence="3 6" id="KW-0812">Transmembrane</keyword>
<reference evidence="8" key="1">
    <citation type="submission" date="2016-11" db="UniProtKB">
        <authorList>
            <consortium name="WormBaseParasite"/>
        </authorList>
    </citation>
    <scope>IDENTIFICATION</scope>
</reference>
<dbReference type="InterPro" id="IPR027913">
    <property type="entry name" value="DUF4473"/>
</dbReference>
<dbReference type="GO" id="GO:0016020">
    <property type="term" value="C:membrane"/>
    <property type="evidence" value="ECO:0007669"/>
    <property type="project" value="UniProtKB-SubCell"/>
</dbReference>
<dbReference type="Proteomes" id="UP000095282">
    <property type="component" value="Unplaced"/>
</dbReference>
<keyword evidence="4 6" id="KW-1133">Transmembrane helix</keyword>
<evidence type="ECO:0000313" key="8">
    <source>
        <dbReference type="WBParaSite" id="Csp11.Scaffold522.g2932.t1"/>
    </source>
</evidence>
<feature type="transmembrane region" description="Helical" evidence="6">
    <location>
        <begin position="12"/>
        <end position="33"/>
    </location>
</feature>
<sequence length="164" mass="18808">MFVHWSDYVALYWDLIFNPITLIGNLLLIVIILKNTPESTRTYAAIILLMSLSDCVGAISGVMSACRVIPMDPELLTIYRGACILFFNNDLEFKAQACQLSVDGILKICEKSSRNYPKRKQFKEAVKEVTRFYLRIENFIKTQSNKDQTAYGIHGEKKNEECRL</sequence>
<comment type="subcellular location">
    <subcellularLocation>
        <location evidence="1">Membrane</location>
        <topology evidence="1">Multi-pass membrane protein</topology>
    </subcellularLocation>
</comment>
<dbReference type="PANTHER" id="PTHR22945:SF40">
    <property type="entry name" value="SERPENTINE RECEPTOR, CLASS D (DELTA)-RELATED"/>
    <property type="match status" value="1"/>
</dbReference>
<keyword evidence="7" id="KW-1185">Reference proteome</keyword>
<organism evidence="7 8">
    <name type="scientific">Caenorhabditis tropicalis</name>
    <dbReference type="NCBI Taxonomy" id="1561998"/>
    <lineage>
        <taxon>Eukaryota</taxon>
        <taxon>Metazoa</taxon>
        <taxon>Ecdysozoa</taxon>
        <taxon>Nematoda</taxon>
        <taxon>Chromadorea</taxon>
        <taxon>Rhabditida</taxon>
        <taxon>Rhabditina</taxon>
        <taxon>Rhabditomorpha</taxon>
        <taxon>Rhabditoidea</taxon>
        <taxon>Rhabditidae</taxon>
        <taxon>Peloderinae</taxon>
        <taxon>Caenorhabditis</taxon>
    </lineage>
</organism>
<evidence type="ECO:0000256" key="3">
    <source>
        <dbReference type="ARBA" id="ARBA00022692"/>
    </source>
</evidence>
<dbReference type="AlphaFoldDB" id="A0A1I7T6N8"/>
<evidence type="ECO:0000256" key="6">
    <source>
        <dbReference type="SAM" id="Phobius"/>
    </source>
</evidence>
<evidence type="ECO:0000256" key="4">
    <source>
        <dbReference type="ARBA" id="ARBA00022989"/>
    </source>
</evidence>
<name>A0A1I7T6N8_9PELO</name>
<evidence type="ECO:0000256" key="5">
    <source>
        <dbReference type="ARBA" id="ARBA00023136"/>
    </source>
</evidence>
<feature type="transmembrane region" description="Helical" evidence="6">
    <location>
        <begin position="45"/>
        <end position="65"/>
    </location>
</feature>
<dbReference type="InterPro" id="IPR019421">
    <property type="entry name" value="7TM_GPCR_serpentine_rcpt_Srd"/>
</dbReference>
<dbReference type="PANTHER" id="PTHR22945">
    <property type="entry name" value="SERPENTINE RECEPTOR, CLASS D DELTA"/>
    <property type="match status" value="1"/>
</dbReference>
<evidence type="ECO:0000313" key="7">
    <source>
        <dbReference type="Proteomes" id="UP000095282"/>
    </source>
</evidence>
<dbReference type="WBParaSite" id="Csp11.Scaffold522.g2932.t1">
    <property type="protein sequence ID" value="Csp11.Scaffold522.g2932.t1"/>
    <property type="gene ID" value="Csp11.Scaffold522.g2932"/>
</dbReference>
<protein>
    <submittedName>
        <fullName evidence="8">G_PROTEIN_RECEP_F1_2 domain-containing protein</fullName>
    </submittedName>
</protein>
<accession>A0A1I7T6N8</accession>
<dbReference type="InterPro" id="IPR050920">
    <property type="entry name" value="Nematode_rcpt-like_delta"/>
</dbReference>
<dbReference type="Pfam" id="PF10317">
    <property type="entry name" value="7TM_GPCR_Srd"/>
    <property type="match status" value="1"/>
</dbReference>